<feature type="domain" description="PAC" evidence="2">
    <location>
        <begin position="74"/>
        <end position="126"/>
    </location>
</feature>
<name>A0ABU5C388_9BACI</name>
<reference evidence="3 4" key="1">
    <citation type="submission" date="2023-10" db="EMBL/GenBank/DDBJ databases">
        <title>Virgibacillus halophilus 5B73C genome.</title>
        <authorList>
            <person name="Miliotis G."/>
            <person name="Sengupta P."/>
            <person name="Hameed A."/>
            <person name="Chuvochina M."/>
            <person name="Mcdonagh F."/>
            <person name="Simpson A.C."/>
            <person name="Singh N.K."/>
            <person name="Rekha P.D."/>
            <person name="Raman K."/>
            <person name="Hugenholtz P."/>
            <person name="Venkateswaran K."/>
        </authorList>
    </citation>
    <scope>NUCLEOTIDE SEQUENCE [LARGE SCALE GENOMIC DNA]</scope>
    <source>
        <strain evidence="3 4">5B73C</strain>
    </source>
</reference>
<keyword evidence="4" id="KW-1185">Reference proteome</keyword>
<proteinExistence type="predicted"/>
<dbReference type="PROSITE" id="PS50113">
    <property type="entry name" value="PAC"/>
    <property type="match status" value="1"/>
</dbReference>
<dbReference type="InterPro" id="IPR000014">
    <property type="entry name" value="PAS"/>
</dbReference>
<gene>
    <name evidence="3" type="ORF">RWE15_03610</name>
</gene>
<dbReference type="NCBIfam" id="TIGR00229">
    <property type="entry name" value="sensory_box"/>
    <property type="match status" value="1"/>
</dbReference>
<comment type="caution">
    <text evidence="3">The sequence shown here is derived from an EMBL/GenBank/DDBJ whole genome shotgun (WGS) entry which is preliminary data.</text>
</comment>
<dbReference type="EMBL" id="JAWDIP010000003">
    <property type="protein sequence ID" value="MDY0393694.1"/>
    <property type="molecule type" value="Genomic_DNA"/>
</dbReference>
<dbReference type="PROSITE" id="PS50112">
    <property type="entry name" value="PAS"/>
    <property type="match status" value="1"/>
</dbReference>
<evidence type="ECO:0000313" key="3">
    <source>
        <dbReference type="EMBL" id="MDY0393694.1"/>
    </source>
</evidence>
<evidence type="ECO:0000259" key="1">
    <source>
        <dbReference type="PROSITE" id="PS50112"/>
    </source>
</evidence>
<dbReference type="Gene3D" id="3.30.450.20">
    <property type="entry name" value="PAS domain"/>
    <property type="match status" value="1"/>
</dbReference>
<accession>A0ABU5C388</accession>
<sequence>MNLNEHAYIILKYILDFSFDEIFITDAKGNIIYTRKSEEKLFGIPHDKILNQNVFDLENEGIFVPSIIAKVLKAGKEKTLVQETRNKRKLIISGYPISDENNTLIGAISFSRDITEVETLKKRKRARSGCN</sequence>
<dbReference type="SUPFAM" id="SSF55785">
    <property type="entry name" value="PYP-like sensor domain (PAS domain)"/>
    <property type="match status" value="1"/>
</dbReference>
<dbReference type="InterPro" id="IPR035965">
    <property type="entry name" value="PAS-like_dom_sf"/>
</dbReference>
<dbReference type="Proteomes" id="UP001281447">
    <property type="component" value="Unassembled WGS sequence"/>
</dbReference>
<evidence type="ECO:0000313" key="4">
    <source>
        <dbReference type="Proteomes" id="UP001281447"/>
    </source>
</evidence>
<evidence type="ECO:0000259" key="2">
    <source>
        <dbReference type="PROSITE" id="PS50113"/>
    </source>
</evidence>
<dbReference type="CDD" id="cd00130">
    <property type="entry name" value="PAS"/>
    <property type="match status" value="1"/>
</dbReference>
<protein>
    <submittedName>
        <fullName evidence="3">PAS domain S-box protein</fullName>
    </submittedName>
</protein>
<feature type="domain" description="PAS" evidence="1">
    <location>
        <begin position="7"/>
        <end position="57"/>
    </location>
</feature>
<dbReference type="InterPro" id="IPR000700">
    <property type="entry name" value="PAS-assoc_C"/>
</dbReference>
<organism evidence="3 4">
    <name type="scientific">Tigheibacillus halophilus</name>
    <dbReference type="NCBI Taxonomy" id="361280"/>
    <lineage>
        <taxon>Bacteria</taxon>
        <taxon>Bacillati</taxon>
        <taxon>Bacillota</taxon>
        <taxon>Bacilli</taxon>
        <taxon>Bacillales</taxon>
        <taxon>Bacillaceae</taxon>
        <taxon>Tigheibacillus</taxon>
    </lineage>
</organism>
<dbReference type="Pfam" id="PF13426">
    <property type="entry name" value="PAS_9"/>
    <property type="match status" value="1"/>
</dbReference>